<evidence type="ECO:0000313" key="3">
    <source>
        <dbReference type="Proteomes" id="UP000006462"/>
    </source>
</evidence>
<comment type="caution">
    <text evidence="2">The sequence shown here is derived from an EMBL/GenBank/DDBJ whole genome shotgun (WGS) entry which is preliminary data.</text>
</comment>
<dbReference type="Proteomes" id="UP000006462">
    <property type="component" value="Unassembled WGS sequence"/>
</dbReference>
<protein>
    <submittedName>
        <fullName evidence="2">Uncharacterized protein</fullName>
    </submittedName>
</protein>
<keyword evidence="3" id="KW-1185">Reference proteome</keyword>
<evidence type="ECO:0000256" key="1">
    <source>
        <dbReference type="SAM" id="MobiDB-lite"/>
    </source>
</evidence>
<accession>A0ABP2HV99</accession>
<gene>
    <name evidence="2" type="ORF">HMPREF7215_2467</name>
</gene>
<organism evidence="2 3">
    <name type="scientific">Pyramidobacter piscolens W5455</name>
    <dbReference type="NCBI Taxonomy" id="352165"/>
    <lineage>
        <taxon>Bacteria</taxon>
        <taxon>Thermotogati</taxon>
        <taxon>Synergistota</taxon>
        <taxon>Synergistia</taxon>
        <taxon>Synergistales</taxon>
        <taxon>Dethiosulfovibrionaceae</taxon>
        <taxon>Pyramidobacter</taxon>
    </lineage>
</organism>
<name>A0ABP2HV99_9BACT</name>
<feature type="region of interest" description="Disordered" evidence="1">
    <location>
        <begin position="35"/>
        <end position="58"/>
    </location>
</feature>
<proteinExistence type="predicted"/>
<sequence>MSRCFFIKNSNTRAPHRTKADGLLQRGTTFFRRPVPESHRLQKADPVAADGIGPYFQR</sequence>
<reference evidence="2 3" key="1">
    <citation type="submission" date="2009-12" db="EMBL/GenBank/DDBJ databases">
        <authorList>
            <person name="Shrivastava S."/>
            <person name="Madupu R."/>
            <person name="Durkin A.S."/>
            <person name="Torralba M."/>
            <person name="Methe B."/>
            <person name="Sutton G.G."/>
            <person name="Strausberg R.L."/>
            <person name="Nelson K.E."/>
        </authorList>
    </citation>
    <scope>NUCLEOTIDE SEQUENCE [LARGE SCALE GENOMIC DNA]</scope>
    <source>
        <strain evidence="2 3">W5455</strain>
    </source>
</reference>
<evidence type="ECO:0000313" key="2">
    <source>
        <dbReference type="EMBL" id="EFB90986.1"/>
    </source>
</evidence>
<dbReference type="EMBL" id="ADFP01000053">
    <property type="protein sequence ID" value="EFB90986.1"/>
    <property type="molecule type" value="Genomic_DNA"/>
</dbReference>